<dbReference type="eggNOG" id="COG1174">
    <property type="taxonomic scope" value="Bacteria"/>
</dbReference>
<keyword evidence="3 6" id="KW-0812">Transmembrane</keyword>
<feature type="domain" description="ABC transmembrane type-1" evidence="7">
    <location>
        <begin position="17"/>
        <end position="199"/>
    </location>
</feature>
<evidence type="ECO:0000256" key="6">
    <source>
        <dbReference type="RuleBase" id="RU363032"/>
    </source>
</evidence>
<dbReference type="GO" id="GO:0005886">
    <property type="term" value="C:plasma membrane"/>
    <property type="evidence" value="ECO:0007669"/>
    <property type="project" value="UniProtKB-SubCell"/>
</dbReference>
<evidence type="ECO:0000256" key="2">
    <source>
        <dbReference type="ARBA" id="ARBA00022448"/>
    </source>
</evidence>
<dbReference type="GO" id="GO:0031460">
    <property type="term" value="P:glycine betaine transport"/>
    <property type="evidence" value="ECO:0007669"/>
    <property type="project" value="TreeGrafter"/>
</dbReference>
<dbReference type="InterPro" id="IPR000515">
    <property type="entry name" value="MetI-like"/>
</dbReference>
<feature type="transmembrane region" description="Helical" evidence="6">
    <location>
        <begin position="134"/>
        <end position="160"/>
    </location>
</feature>
<dbReference type="Gene3D" id="1.10.3720.10">
    <property type="entry name" value="MetI-like"/>
    <property type="match status" value="1"/>
</dbReference>
<protein>
    <submittedName>
        <fullName evidence="8">ABC transporter permease</fullName>
    </submittedName>
</protein>
<feature type="transmembrane region" description="Helical" evidence="6">
    <location>
        <begin position="83"/>
        <end position="102"/>
    </location>
</feature>
<dbReference type="Pfam" id="PF00528">
    <property type="entry name" value="BPD_transp_1"/>
    <property type="match status" value="1"/>
</dbReference>
<proteinExistence type="inferred from homology"/>
<feature type="transmembrane region" description="Helical" evidence="6">
    <location>
        <begin position="48"/>
        <end position="71"/>
    </location>
</feature>
<dbReference type="PROSITE" id="PS50928">
    <property type="entry name" value="ABC_TM1"/>
    <property type="match status" value="1"/>
</dbReference>
<accession>A0A076ETS9</accession>
<dbReference type="CDD" id="cd06261">
    <property type="entry name" value="TM_PBP2"/>
    <property type="match status" value="1"/>
</dbReference>
<evidence type="ECO:0000313" key="9">
    <source>
        <dbReference type="Proteomes" id="UP000028488"/>
    </source>
</evidence>
<keyword evidence="5 6" id="KW-0472">Membrane</keyword>
<evidence type="ECO:0000256" key="3">
    <source>
        <dbReference type="ARBA" id="ARBA00022692"/>
    </source>
</evidence>
<evidence type="ECO:0000256" key="5">
    <source>
        <dbReference type="ARBA" id="ARBA00023136"/>
    </source>
</evidence>
<gene>
    <name evidence="8" type="ORF">EP51_29755</name>
</gene>
<organism evidence="8 9">
    <name type="scientific">Rhodococcus opacus</name>
    <name type="common">Nocardia opaca</name>
    <dbReference type="NCBI Taxonomy" id="37919"/>
    <lineage>
        <taxon>Bacteria</taxon>
        <taxon>Bacillati</taxon>
        <taxon>Actinomycetota</taxon>
        <taxon>Actinomycetes</taxon>
        <taxon>Mycobacteriales</taxon>
        <taxon>Nocardiaceae</taxon>
        <taxon>Rhodococcus</taxon>
    </lineage>
</organism>
<dbReference type="EMBL" id="CP008947">
    <property type="protein sequence ID" value="AII08573.1"/>
    <property type="molecule type" value="Genomic_DNA"/>
</dbReference>
<keyword evidence="2 6" id="KW-0813">Transport</keyword>
<evidence type="ECO:0000256" key="1">
    <source>
        <dbReference type="ARBA" id="ARBA00004141"/>
    </source>
</evidence>
<reference evidence="8 9" key="1">
    <citation type="submission" date="2014-07" db="EMBL/GenBank/DDBJ databases">
        <title>Genome Sequence of Rhodococcus opacus Strain R7, a Biodegrader of Mono- and Polycyclic Aromatic Hydrocarbons.</title>
        <authorList>
            <person name="Di Gennaro P."/>
            <person name="Zampolli J."/>
            <person name="Presti I."/>
            <person name="Cappelletti M."/>
            <person name="D'Ursi P."/>
            <person name="Orro A."/>
            <person name="Mezzelani A."/>
            <person name="Milanesi L."/>
        </authorList>
    </citation>
    <scope>NUCLEOTIDE SEQUENCE [LARGE SCALE GENOMIC DNA]</scope>
    <source>
        <strain evidence="8 9">R7</strain>
    </source>
</reference>
<comment type="similarity">
    <text evidence="6">Belongs to the binding-protein-dependent transport system permease family.</text>
</comment>
<comment type="subcellular location">
    <subcellularLocation>
        <location evidence="6">Cell membrane</location>
        <topology evidence="6">Multi-pass membrane protein</topology>
    </subcellularLocation>
    <subcellularLocation>
        <location evidence="1">Membrane</location>
        <topology evidence="1">Multi-pass membrane protein</topology>
    </subcellularLocation>
</comment>
<dbReference type="PANTHER" id="PTHR30177:SF4">
    <property type="entry name" value="OSMOPROTECTANT IMPORT PERMEASE PROTEIN OSMW"/>
    <property type="match status" value="1"/>
</dbReference>
<feature type="transmembrane region" description="Helical" evidence="6">
    <location>
        <begin position="21"/>
        <end position="42"/>
    </location>
</feature>
<dbReference type="PANTHER" id="PTHR30177">
    <property type="entry name" value="GLYCINE BETAINE/L-PROLINE TRANSPORT SYSTEM PERMEASE PROTEIN PROW"/>
    <property type="match status" value="1"/>
</dbReference>
<dbReference type="Proteomes" id="UP000028488">
    <property type="component" value="Chromosome"/>
</dbReference>
<dbReference type="RefSeq" id="WP_128641292.1">
    <property type="nucleotide sequence ID" value="NZ_CP008947.1"/>
</dbReference>
<dbReference type="GO" id="GO:0055085">
    <property type="term" value="P:transmembrane transport"/>
    <property type="evidence" value="ECO:0007669"/>
    <property type="project" value="InterPro"/>
</dbReference>
<evidence type="ECO:0000259" key="7">
    <source>
        <dbReference type="PROSITE" id="PS50928"/>
    </source>
</evidence>
<evidence type="ECO:0000256" key="4">
    <source>
        <dbReference type="ARBA" id="ARBA00022989"/>
    </source>
</evidence>
<name>A0A076ETS9_RHOOP</name>
<sequence>MNIEWLGRQSDRIAELVGWHILLSLVPLVVGVIVALPIGWLSHRSRRINPYVVGTAGLLYTIPSLALFVLLPPILGTKILDPMNIVVALTIYTVALLVRVIADALDSVPQETVLAATAMGYRPYQTLLKVQLPVGVPVICAGLRVAVVSNVSLVSLAALLGIPQIGSLFTQGFQLRFYTPIITGIALCLLLALVLDLLIVLANRLLTPWTPKVVAS</sequence>
<evidence type="ECO:0000313" key="8">
    <source>
        <dbReference type="EMBL" id="AII08573.1"/>
    </source>
</evidence>
<keyword evidence="4 6" id="KW-1133">Transmembrane helix</keyword>
<dbReference type="InterPro" id="IPR035906">
    <property type="entry name" value="MetI-like_sf"/>
</dbReference>
<dbReference type="InterPro" id="IPR051204">
    <property type="entry name" value="ABC_transp_perm/SBD"/>
</dbReference>
<dbReference type="SUPFAM" id="SSF161098">
    <property type="entry name" value="MetI-like"/>
    <property type="match status" value="1"/>
</dbReference>
<feature type="transmembrane region" description="Helical" evidence="6">
    <location>
        <begin position="181"/>
        <end position="202"/>
    </location>
</feature>
<dbReference type="AlphaFoldDB" id="A0A076ETS9"/>